<dbReference type="InterPro" id="IPR017850">
    <property type="entry name" value="Alkaline_phosphatase_core_sf"/>
</dbReference>
<accession>A0ABX5Y1Z6</accession>
<protein>
    <submittedName>
        <fullName evidence="5">Arylsulfatase</fullName>
        <ecNumber evidence="5">3.1.6.1</ecNumber>
    </submittedName>
</protein>
<dbReference type="GO" id="GO:0004065">
    <property type="term" value="F:arylsulfatase activity"/>
    <property type="evidence" value="ECO:0007669"/>
    <property type="project" value="UniProtKB-EC"/>
</dbReference>
<name>A0ABX5Y1Z6_9BACT</name>
<evidence type="ECO:0000256" key="1">
    <source>
        <dbReference type="ARBA" id="ARBA00008779"/>
    </source>
</evidence>
<keyword evidence="2 5" id="KW-0378">Hydrolase</keyword>
<dbReference type="InterPro" id="IPR029058">
    <property type="entry name" value="AB_hydrolase_fold"/>
</dbReference>
<dbReference type="Gene3D" id="3.40.50.1820">
    <property type="entry name" value="alpha/beta hydrolase"/>
    <property type="match status" value="1"/>
</dbReference>
<feature type="compositionally biased region" description="Polar residues" evidence="3">
    <location>
        <begin position="550"/>
        <end position="563"/>
    </location>
</feature>
<proteinExistence type="inferred from homology"/>
<dbReference type="SUPFAM" id="SSF53474">
    <property type="entry name" value="alpha/beta-Hydrolases"/>
    <property type="match status" value="1"/>
</dbReference>
<comment type="similarity">
    <text evidence="1">Belongs to the sulfatase family.</text>
</comment>
<gene>
    <name evidence="5" type="primary">atsA_58</name>
    <name evidence="5" type="ORF">TBK1r_51120</name>
</gene>
<sequence>MYPHLLRRPYAPLAVLATAFLFLGFLSSTHLRAESTNRPNIVLILADDLGFSDLGCYGGEIQTPNLDALAENGLRFTQFYNTGRCWPTRGSLMTGYYAQQIRRDFLPGVPSGGGNRGLRPDWAVLLPEMLSEVGYRSYHTGKWHIDDTPTNCGFEKTSLNQTGRYFKPKNGPNGKPIRPLQFDDEFYLTSAMADDAIRNLKEHAEQHPDQPFFQYLAFTAPHFPLHALPEDIALYAETYKSGWEAIRRQRWQRMQAMGLLDPQSADRVSAVERDLGPPYHFPEAFEILGEGETNRPVAWNQLTDKQQQFQTTKMAIHAAMIHRMDIAIGRVLDQVRAMDRWDDTIVMFLSDNGASAEIMVRGDGHDPAEPPGSALTYLCLGPGWSTTANTPFRRHKTWTHEGGIATPFIISWPNRIKDHGQFRRNPQHVIDVAATLLDLTGATHPEDAPPPPGTSFLADLDDASSADERTLWWYHDGHRAIRRGRWKAVSPIGEPWELYDLSVDRIESVDLALPRADKLAELVAAWEKQLEESIELATGDLAEDVRGKQVRSTRQSDMMSKAQQDGRIKRSQVLPNGETFFVAGRHAFLMKPDSAADAKLRKPWIFYAPALSRYPDTHESWMHQQFLDAGVAVAGIDVGEAYGSPHSQPFFDALYDEMVSRGYSTKPALLGRSRGGLYVSRFAIERPERVAAIGGIYPVLDYTSYPGVERAAAVYGVSADDLQRRQDELNPVKKLKVIAEAGIPAYVIHGTDDRVVPIDRNSAELESAYQSAGSADAITLERVDGQGHNFWEGFFRSQKLIDFLITEAKGD</sequence>
<evidence type="ECO:0000256" key="2">
    <source>
        <dbReference type="ARBA" id="ARBA00022801"/>
    </source>
</evidence>
<keyword evidence="6" id="KW-1185">Reference proteome</keyword>
<dbReference type="SUPFAM" id="SSF53649">
    <property type="entry name" value="Alkaline phosphatase-like"/>
    <property type="match status" value="1"/>
</dbReference>
<organism evidence="5 6">
    <name type="scientific">Stieleria magnilauensis</name>
    <dbReference type="NCBI Taxonomy" id="2527963"/>
    <lineage>
        <taxon>Bacteria</taxon>
        <taxon>Pseudomonadati</taxon>
        <taxon>Planctomycetota</taxon>
        <taxon>Planctomycetia</taxon>
        <taxon>Pirellulales</taxon>
        <taxon>Pirellulaceae</taxon>
        <taxon>Stieleria</taxon>
    </lineage>
</organism>
<evidence type="ECO:0000259" key="4">
    <source>
        <dbReference type="Pfam" id="PF00884"/>
    </source>
</evidence>
<dbReference type="Proteomes" id="UP000318081">
    <property type="component" value="Chromosome"/>
</dbReference>
<feature type="region of interest" description="Disordered" evidence="3">
    <location>
        <begin position="547"/>
        <end position="567"/>
    </location>
</feature>
<dbReference type="PANTHER" id="PTHR42693:SF53">
    <property type="entry name" value="ENDO-4-O-SULFATASE"/>
    <property type="match status" value="1"/>
</dbReference>
<evidence type="ECO:0000256" key="3">
    <source>
        <dbReference type="SAM" id="MobiDB-lite"/>
    </source>
</evidence>
<dbReference type="RefSeq" id="WP_145216727.1">
    <property type="nucleotide sequence ID" value="NZ_CP036432.1"/>
</dbReference>
<dbReference type="CDD" id="cd16025">
    <property type="entry name" value="PAS_like"/>
    <property type="match status" value="1"/>
</dbReference>
<reference evidence="5 6" key="1">
    <citation type="submission" date="2019-02" db="EMBL/GenBank/DDBJ databases">
        <title>Deep-cultivation of Planctomycetes and their phenomic and genomic characterization uncovers novel biology.</title>
        <authorList>
            <person name="Wiegand S."/>
            <person name="Jogler M."/>
            <person name="Boedeker C."/>
            <person name="Pinto D."/>
            <person name="Vollmers J."/>
            <person name="Rivas-Marin E."/>
            <person name="Kohn T."/>
            <person name="Peeters S.H."/>
            <person name="Heuer A."/>
            <person name="Rast P."/>
            <person name="Oberbeckmann S."/>
            <person name="Bunk B."/>
            <person name="Jeske O."/>
            <person name="Meyerdierks A."/>
            <person name="Storesund J.E."/>
            <person name="Kallscheuer N."/>
            <person name="Luecker S."/>
            <person name="Lage O.M."/>
            <person name="Pohl T."/>
            <person name="Merkel B.J."/>
            <person name="Hornburger P."/>
            <person name="Mueller R.-W."/>
            <person name="Bruemmer F."/>
            <person name="Labrenz M."/>
            <person name="Spormann A.M."/>
            <person name="Op den Camp H."/>
            <person name="Overmann J."/>
            <person name="Amann R."/>
            <person name="Jetten M.S.M."/>
            <person name="Mascher T."/>
            <person name="Medema M.H."/>
            <person name="Devos D.P."/>
            <person name="Kaster A.-K."/>
            <person name="Ovreas L."/>
            <person name="Rohde M."/>
            <person name="Galperin M.Y."/>
            <person name="Jogler C."/>
        </authorList>
    </citation>
    <scope>NUCLEOTIDE SEQUENCE [LARGE SCALE GENOMIC DNA]</scope>
    <source>
        <strain evidence="5 6">TBK1r</strain>
    </source>
</reference>
<dbReference type="EMBL" id="CP036432">
    <property type="protein sequence ID" value="QDV86094.1"/>
    <property type="molecule type" value="Genomic_DNA"/>
</dbReference>
<dbReference type="Gene3D" id="3.40.720.10">
    <property type="entry name" value="Alkaline Phosphatase, subunit A"/>
    <property type="match status" value="1"/>
</dbReference>
<feature type="domain" description="Sulfatase N-terminal" evidence="4">
    <location>
        <begin position="39"/>
        <end position="442"/>
    </location>
</feature>
<dbReference type="InterPro" id="IPR050738">
    <property type="entry name" value="Sulfatase"/>
</dbReference>
<dbReference type="Gene3D" id="3.30.1120.10">
    <property type="match status" value="1"/>
</dbReference>
<evidence type="ECO:0000313" key="5">
    <source>
        <dbReference type="EMBL" id="QDV86094.1"/>
    </source>
</evidence>
<dbReference type="InterPro" id="IPR000917">
    <property type="entry name" value="Sulfatase_N"/>
</dbReference>
<dbReference type="Pfam" id="PF00884">
    <property type="entry name" value="Sulfatase"/>
    <property type="match status" value="1"/>
</dbReference>
<evidence type="ECO:0000313" key="6">
    <source>
        <dbReference type="Proteomes" id="UP000318081"/>
    </source>
</evidence>
<dbReference type="PANTHER" id="PTHR42693">
    <property type="entry name" value="ARYLSULFATASE FAMILY MEMBER"/>
    <property type="match status" value="1"/>
</dbReference>
<dbReference type="EC" id="3.1.6.1" evidence="5"/>